<dbReference type="Proteomes" id="UP001454036">
    <property type="component" value="Unassembled WGS sequence"/>
</dbReference>
<proteinExistence type="predicted"/>
<dbReference type="EMBL" id="BAABME010008714">
    <property type="protein sequence ID" value="GAA0173673.1"/>
    <property type="molecule type" value="Genomic_DNA"/>
</dbReference>
<dbReference type="PANTHER" id="PTHR33710:SF79">
    <property type="entry name" value="OS06G0205337 PROTEIN"/>
    <property type="match status" value="1"/>
</dbReference>
<dbReference type="PANTHER" id="PTHR33710">
    <property type="entry name" value="BNAC02G09200D PROTEIN"/>
    <property type="match status" value="1"/>
</dbReference>
<dbReference type="AlphaFoldDB" id="A0AAV3RFE0"/>
<protein>
    <submittedName>
        <fullName evidence="1">Uncharacterized protein</fullName>
    </submittedName>
</protein>
<dbReference type="SUPFAM" id="SSF56219">
    <property type="entry name" value="DNase I-like"/>
    <property type="match status" value="1"/>
</dbReference>
<organism evidence="1 2">
    <name type="scientific">Lithospermum erythrorhizon</name>
    <name type="common">Purple gromwell</name>
    <name type="synonym">Lithospermum officinale var. erythrorhizon</name>
    <dbReference type="NCBI Taxonomy" id="34254"/>
    <lineage>
        <taxon>Eukaryota</taxon>
        <taxon>Viridiplantae</taxon>
        <taxon>Streptophyta</taxon>
        <taxon>Embryophyta</taxon>
        <taxon>Tracheophyta</taxon>
        <taxon>Spermatophyta</taxon>
        <taxon>Magnoliopsida</taxon>
        <taxon>eudicotyledons</taxon>
        <taxon>Gunneridae</taxon>
        <taxon>Pentapetalae</taxon>
        <taxon>asterids</taxon>
        <taxon>lamiids</taxon>
        <taxon>Boraginales</taxon>
        <taxon>Boraginaceae</taxon>
        <taxon>Boraginoideae</taxon>
        <taxon>Lithospermeae</taxon>
        <taxon>Lithospermum</taxon>
    </lineage>
</organism>
<reference evidence="1 2" key="1">
    <citation type="submission" date="2024-01" db="EMBL/GenBank/DDBJ databases">
        <title>The complete chloroplast genome sequence of Lithospermum erythrorhizon: insights into the phylogenetic relationship among Boraginaceae species and the maternal lineages of purple gromwells.</title>
        <authorList>
            <person name="Okada T."/>
            <person name="Watanabe K."/>
        </authorList>
    </citation>
    <scope>NUCLEOTIDE SEQUENCE [LARGE SCALE GENOMIC DNA]</scope>
</reference>
<evidence type="ECO:0000313" key="2">
    <source>
        <dbReference type="Proteomes" id="UP001454036"/>
    </source>
</evidence>
<comment type="caution">
    <text evidence="1">The sequence shown here is derived from an EMBL/GenBank/DDBJ whole genome shotgun (WGS) entry which is preliminary data.</text>
</comment>
<dbReference type="Gene3D" id="3.60.10.10">
    <property type="entry name" value="Endonuclease/exonuclease/phosphatase"/>
    <property type="match status" value="1"/>
</dbReference>
<sequence length="278" mass="33028">MREDVKEVWPRHLNVTIRSFSSHHIEVVVEEDDQNLWRFVGFYGHHEVRFQRHSSELLKFINNNSDLPTSFLGDFNKVLDVGEHSSCRRVRPWWKINNFKRVVAHCELIDIGFSGYPFTWCNNFFSPYTTRARLDRCLVGKNWKVLFPEASISHLTSTHSDHLALLLKCGKKQDLGIKKWRFRFEDGWCLYKESKEMVEKWKRNCLGNVQKSLKEKHHQFDALQQGLITNDSNKESMGLAKQIDRLRETNDIYWQQRSRVEWRVKGDRNTGYFHAVAV</sequence>
<dbReference type="InterPro" id="IPR036691">
    <property type="entry name" value="Endo/exonu/phosph_ase_sf"/>
</dbReference>
<keyword evidence="2" id="KW-1185">Reference proteome</keyword>
<name>A0AAV3RFE0_LITER</name>
<accession>A0AAV3RFE0</accession>
<gene>
    <name evidence="1" type="ORF">LIER_27239</name>
</gene>
<evidence type="ECO:0000313" key="1">
    <source>
        <dbReference type="EMBL" id="GAA0173673.1"/>
    </source>
</evidence>